<protein>
    <submittedName>
        <fullName evidence="1">Uncharacterized protein</fullName>
    </submittedName>
</protein>
<proteinExistence type="predicted"/>
<sequence length="312" mass="36549">MRKVLQILITLILISVASCQSKTEIVSNVEVLTKSEQKDSLDNEPSKMCIYRGHRYHRIYEENDFPGEQIENFNPDTIKKYGFKYLEITSSVYGLTRKHYFDTNGRVIQTVHTGNSPLHPSSTVVMSYTTSKKPIPMDSASIHKDYPKSQYYPLKKIGKLESTDTISEINKKALSYQWPIWTKLEPIKNGWILKSYIDSSLVYKGIVTVSENCDTMILKDHRMANLNIPLGQDLPHYFTEYFIFENDILKHYKFITTKQTIALAEYKWPKKLENEFIYFPNGLRERVIHKEINKSGELIETIYYKYYKAITY</sequence>
<dbReference type="AlphaFoldDB" id="A0A4Q4KCT1"/>
<organism evidence="1 2">
    <name type="scientific">Brumimicrobium glaciale</name>
    <dbReference type="NCBI Taxonomy" id="200475"/>
    <lineage>
        <taxon>Bacteria</taxon>
        <taxon>Pseudomonadati</taxon>
        <taxon>Bacteroidota</taxon>
        <taxon>Flavobacteriia</taxon>
        <taxon>Flavobacteriales</taxon>
        <taxon>Crocinitomicaceae</taxon>
        <taxon>Brumimicrobium</taxon>
    </lineage>
</organism>
<reference evidence="1 2" key="1">
    <citation type="submission" date="2019-02" db="EMBL/GenBank/DDBJ databases">
        <title>Genome sequence of the sea-ice species Brumimicrobium glaciale.</title>
        <authorList>
            <person name="Bowman J.P."/>
        </authorList>
    </citation>
    <scope>NUCLEOTIDE SEQUENCE [LARGE SCALE GENOMIC DNA]</scope>
    <source>
        <strain evidence="1 2">IC156</strain>
    </source>
</reference>
<comment type="caution">
    <text evidence="1">The sequence shown here is derived from an EMBL/GenBank/DDBJ whole genome shotgun (WGS) entry which is preliminary data.</text>
</comment>
<evidence type="ECO:0000313" key="2">
    <source>
        <dbReference type="Proteomes" id="UP000293952"/>
    </source>
</evidence>
<dbReference type="RefSeq" id="WP_130095063.1">
    <property type="nucleotide sequence ID" value="NZ_SETE01000010.1"/>
</dbReference>
<gene>
    <name evidence="1" type="ORF">ERX46_16975</name>
</gene>
<dbReference type="Proteomes" id="UP000293952">
    <property type="component" value="Unassembled WGS sequence"/>
</dbReference>
<name>A0A4Q4KCT1_9FLAO</name>
<accession>A0A4Q4KCT1</accession>
<keyword evidence="2" id="KW-1185">Reference proteome</keyword>
<evidence type="ECO:0000313" key="1">
    <source>
        <dbReference type="EMBL" id="RYM30773.1"/>
    </source>
</evidence>
<dbReference type="EMBL" id="SETE01000010">
    <property type="protein sequence ID" value="RYM30773.1"/>
    <property type="molecule type" value="Genomic_DNA"/>
</dbReference>
<dbReference type="PROSITE" id="PS51257">
    <property type="entry name" value="PROKAR_LIPOPROTEIN"/>
    <property type="match status" value="1"/>
</dbReference>